<organism evidence="1 2">
    <name type="scientific">Cupriavidus basilensis</name>
    <dbReference type="NCBI Taxonomy" id="68895"/>
    <lineage>
        <taxon>Bacteria</taxon>
        <taxon>Pseudomonadati</taxon>
        <taxon>Pseudomonadota</taxon>
        <taxon>Betaproteobacteria</taxon>
        <taxon>Burkholderiales</taxon>
        <taxon>Burkholderiaceae</taxon>
        <taxon>Cupriavidus</taxon>
    </lineage>
</organism>
<keyword evidence="2" id="KW-1185">Reference proteome</keyword>
<gene>
    <name evidence="1" type="ORF">P3W85_40745</name>
</gene>
<name>A0ABT6B2W4_9BURK</name>
<dbReference type="Proteomes" id="UP001216674">
    <property type="component" value="Unassembled WGS sequence"/>
</dbReference>
<dbReference type="EMBL" id="JARJLM010000661">
    <property type="protein sequence ID" value="MDF3839224.1"/>
    <property type="molecule type" value="Genomic_DNA"/>
</dbReference>
<proteinExistence type="predicted"/>
<comment type="caution">
    <text evidence="1">The sequence shown here is derived from an EMBL/GenBank/DDBJ whole genome shotgun (WGS) entry which is preliminary data.</text>
</comment>
<evidence type="ECO:0008006" key="3">
    <source>
        <dbReference type="Google" id="ProtNLM"/>
    </source>
</evidence>
<reference evidence="1 2" key="1">
    <citation type="submission" date="2023-03" db="EMBL/GenBank/DDBJ databases">
        <title>Draft assemblies of triclosan tolerant bacteria isolated from returned activated sludge.</title>
        <authorList>
            <person name="Van Hamelsveld S."/>
        </authorList>
    </citation>
    <scope>NUCLEOTIDE SEQUENCE [LARGE SCALE GENOMIC DNA]</scope>
    <source>
        <strain evidence="1 2">GW210010_S58</strain>
    </source>
</reference>
<accession>A0ABT6B2W4</accession>
<protein>
    <recommendedName>
        <fullName evidence="3">Lipoprotein SmpA/OmlA domain-containing protein</fullName>
    </recommendedName>
</protein>
<sequence length="59" mass="6506">MSDAELQQIMGAPDAVTTPGADTVWIWIYRSADPAAGLRSVRCIVKDRKVVEIIIPDEH</sequence>
<evidence type="ECO:0000313" key="1">
    <source>
        <dbReference type="EMBL" id="MDF3839224.1"/>
    </source>
</evidence>
<evidence type="ECO:0000313" key="2">
    <source>
        <dbReference type="Proteomes" id="UP001216674"/>
    </source>
</evidence>
<dbReference type="RefSeq" id="WP_276268985.1">
    <property type="nucleotide sequence ID" value="NZ_JARJLM010000661.1"/>
</dbReference>